<protein>
    <submittedName>
        <fullName evidence="2">Uncharacterized protein</fullName>
    </submittedName>
</protein>
<organism evidence="1 2">
    <name type="scientific">Romanomermis culicivorax</name>
    <name type="common">Nematode worm</name>
    <dbReference type="NCBI Taxonomy" id="13658"/>
    <lineage>
        <taxon>Eukaryota</taxon>
        <taxon>Metazoa</taxon>
        <taxon>Ecdysozoa</taxon>
        <taxon>Nematoda</taxon>
        <taxon>Enoplea</taxon>
        <taxon>Dorylaimia</taxon>
        <taxon>Mermithida</taxon>
        <taxon>Mermithoidea</taxon>
        <taxon>Mermithidae</taxon>
        <taxon>Romanomermis</taxon>
    </lineage>
</organism>
<dbReference type="AlphaFoldDB" id="A0A915IEB5"/>
<dbReference type="Proteomes" id="UP000887565">
    <property type="component" value="Unplaced"/>
</dbReference>
<name>A0A915IEB5_ROMCU</name>
<sequence>MQETPLDSEDDEKCLDEAEKNGNILDVTNEISVKQACDLLVEGVFDREEFNGCGHFTQKIIPDMAKLKLDTSIQTTVNHDVEPKEREFQDQTYE</sequence>
<keyword evidence="1" id="KW-1185">Reference proteome</keyword>
<dbReference type="WBParaSite" id="nRc.2.0.1.t12524-RA">
    <property type="protein sequence ID" value="nRc.2.0.1.t12524-RA"/>
    <property type="gene ID" value="nRc.2.0.1.g12524"/>
</dbReference>
<reference evidence="2" key="1">
    <citation type="submission" date="2022-11" db="UniProtKB">
        <authorList>
            <consortium name="WormBaseParasite"/>
        </authorList>
    </citation>
    <scope>IDENTIFICATION</scope>
</reference>
<accession>A0A915IEB5</accession>
<proteinExistence type="predicted"/>
<evidence type="ECO:0000313" key="2">
    <source>
        <dbReference type="WBParaSite" id="nRc.2.0.1.t12524-RA"/>
    </source>
</evidence>
<evidence type="ECO:0000313" key="1">
    <source>
        <dbReference type="Proteomes" id="UP000887565"/>
    </source>
</evidence>